<protein>
    <recommendedName>
        <fullName evidence="2">DUF8190 domain-containing protein</fullName>
    </recommendedName>
</protein>
<evidence type="ECO:0000313" key="4">
    <source>
        <dbReference type="Proteomes" id="UP000008493"/>
    </source>
</evidence>
<dbReference type="GeneID" id="18832696"/>
<accession>K5WGJ4</accession>
<evidence type="ECO:0000256" key="1">
    <source>
        <dbReference type="SAM" id="MobiDB-lite"/>
    </source>
</evidence>
<dbReference type="OrthoDB" id="2736611at2759"/>
<feature type="domain" description="DUF8190" evidence="2">
    <location>
        <begin position="140"/>
        <end position="260"/>
    </location>
</feature>
<dbReference type="KEGG" id="abp:AGABI1DRAFT95669"/>
<reference evidence="4" key="1">
    <citation type="journal article" date="2012" name="Proc. Natl. Acad. Sci. U.S.A.">
        <title>Genome sequence of the button mushroom Agaricus bisporus reveals mechanisms governing adaptation to a humic-rich ecological niche.</title>
        <authorList>
            <person name="Morin E."/>
            <person name="Kohler A."/>
            <person name="Baker A.R."/>
            <person name="Foulongne-Oriol M."/>
            <person name="Lombard V."/>
            <person name="Nagy L.G."/>
            <person name="Ohm R.A."/>
            <person name="Patyshakuliyeva A."/>
            <person name="Brun A."/>
            <person name="Aerts A.L."/>
            <person name="Bailey A.M."/>
            <person name="Billette C."/>
            <person name="Coutinho P.M."/>
            <person name="Deakin G."/>
            <person name="Doddapaneni H."/>
            <person name="Floudas D."/>
            <person name="Grimwood J."/>
            <person name="Hilden K."/>
            <person name="Kuees U."/>
            <person name="LaButti K.M."/>
            <person name="Lapidus A."/>
            <person name="Lindquist E.A."/>
            <person name="Lucas S.M."/>
            <person name="Murat C."/>
            <person name="Riley R.W."/>
            <person name="Salamov A.A."/>
            <person name="Schmutz J."/>
            <person name="Subramanian V."/>
            <person name="Woesten H.A.B."/>
            <person name="Xu J."/>
            <person name="Eastwood D.C."/>
            <person name="Foster G.D."/>
            <person name="Sonnenberg A.S."/>
            <person name="Cullen D."/>
            <person name="de Vries R.P."/>
            <person name="Lundell T."/>
            <person name="Hibbett D.S."/>
            <person name="Henrissat B."/>
            <person name="Burton K.S."/>
            <person name="Kerrigan R.W."/>
            <person name="Challen M.P."/>
            <person name="Grigoriev I.V."/>
            <person name="Martin F."/>
        </authorList>
    </citation>
    <scope>NUCLEOTIDE SEQUENCE [LARGE SCALE GENOMIC DNA]</scope>
    <source>
        <strain evidence="4">JB137-S8 / ATCC MYA-4627 / FGSC 10392</strain>
    </source>
</reference>
<sequence>MSAPVNPTDSENLETAFDIALVPEPLHTEDPLDQGDAYLAALAGVHESRDEALRAFRNASRSDIDLGDLERIFKAGNKTVAMGMLQSRRRITYGPDHALDADHRTMYWDTSKTYLDMLVCVGGDVGLAPLIPSLDSHHNFSFAVDLSDSRRVFTAKKIKLGFDRTGCMMWIGRTGPKEDSWLAFVPREYVEAVAEGATGEMDEQPPNPNPSKVSSSLTQVQQRQVRMFLAHCFEHFHHRGITVTDPYPDVTNDMEYRSATNIFDMRLELNLHELKRLDRSIRSQYHRWVASAPDSYRSDNFFPSRVPICVTARFGQNHEIGVNEDQECMTWQTDRDWSRIRYVNVALATHMSINPVEHWDAEDIDELEDAYHEGIFDSDDIATRNRLTREQLQAILDADVGTILPRVYSNRGYIVETHMADLGERPYAVLVKAGGLHDAFAPLPTPAVVVHPMQINAGDEPQDQVPAVDAPPTSATPFFFYPQAGLRSVGHFQADGLVSTCYPIVGRLNQRLRSQNVSNPDPHSDDSDDDMDGVDYTSTRRRVVEPIASQGYNAMMHHTRGRSAQHHDAQLGLVTAAISGQWATPGTNSARAYTLSTQCHYEMPHESFNTKIQPDDLGRDLRLENVYCFNMLALAPRRRCGDVIVTDIIMPLLRIWDHGSTRASINNHIQLFHPTAYPALYSWTTYPLTALLDHIFTEAEEVYAKDKFRHTLLVEVCSVVERGLNYMHTGNAAVIASSVMSPLWIGKALVTDGFPCFNTDIVRIHNGKRLTVSAPNWPMAADSARPLSSSRATQLFRYDKRHFNAFYAHLAMGIVVAKPPPPFIKESNELRQRAFAIMAYCVVLFIDDCKDLVSTEVMKALKRQRLLPLPQSAYASSRQSALNRWKESLEPLSYGKERANTYASLLSSISEDPNGEPPAGTEVTECLSYVDVAKLMLAGTHSSTSVRAPLWKHGACLTALEIAIVEIQHLLNVPIPDSEGIIAGILATTLRDLKVDYVPWHAPSRSTRGTTHVVSHLHWMSIDRTNPFGPQLAGNAQHHPASARMTQIQQVAVNRALTDRSSEWRVPVNVSHMDGLWEKSVLPLDWNWTNAFMTPTGGPPSHAYMRDTYLWAQTTYNKGNWKHHMALVWAILVTTILPNLHVPNSSKDRLRGYTNLGSLNQAIRNLKWEPPESTKKGLKDRGPFITMVTTYIMALMDPSSPLLTNLGERGGFGDPWTKKHNPKYIHGLLVVRLGIADARAPSVATVPKYDDNFEIRSDRQLRTLYDRIMSLLSDRKHGVYFAVCELFSTEMGVYAVDVKGHGSRPVVHSSQSS</sequence>
<keyword evidence="4" id="KW-1185">Reference proteome</keyword>
<dbReference type="HOGENOM" id="CLU_258930_0_0_1"/>
<dbReference type="EMBL" id="JH971476">
    <property type="protein sequence ID" value="EKM74396.1"/>
    <property type="molecule type" value="Genomic_DNA"/>
</dbReference>
<proteinExistence type="predicted"/>
<evidence type="ECO:0000259" key="2">
    <source>
        <dbReference type="Pfam" id="PF26608"/>
    </source>
</evidence>
<dbReference type="Proteomes" id="UP000008493">
    <property type="component" value="Unassembled WGS sequence"/>
</dbReference>
<evidence type="ECO:0000313" key="3">
    <source>
        <dbReference type="EMBL" id="EKM74396.1"/>
    </source>
</evidence>
<dbReference type="InterPro" id="IPR058503">
    <property type="entry name" value="DUF8190"/>
</dbReference>
<dbReference type="InParanoid" id="K5WGJ4"/>
<feature type="region of interest" description="Disordered" evidence="1">
    <location>
        <begin position="513"/>
        <end position="534"/>
    </location>
</feature>
<dbReference type="eggNOG" id="ENOG502SIUX">
    <property type="taxonomic scope" value="Eukaryota"/>
</dbReference>
<organism evidence="3 4">
    <name type="scientific">Agaricus bisporus var. burnettii (strain JB137-S8 / ATCC MYA-4627 / FGSC 10392)</name>
    <name type="common">White button mushroom</name>
    <dbReference type="NCBI Taxonomy" id="597362"/>
    <lineage>
        <taxon>Eukaryota</taxon>
        <taxon>Fungi</taxon>
        <taxon>Dikarya</taxon>
        <taxon>Basidiomycota</taxon>
        <taxon>Agaricomycotina</taxon>
        <taxon>Agaricomycetes</taxon>
        <taxon>Agaricomycetidae</taxon>
        <taxon>Agaricales</taxon>
        <taxon>Agaricineae</taxon>
        <taxon>Agaricaceae</taxon>
        <taxon>Agaricus</taxon>
    </lineage>
</organism>
<dbReference type="OMA" id="NILECTI"/>
<dbReference type="RefSeq" id="XP_007334967.1">
    <property type="nucleotide sequence ID" value="XM_007334905.1"/>
</dbReference>
<dbReference type="Pfam" id="PF26608">
    <property type="entry name" value="DUF8190"/>
    <property type="match status" value="1"/>
</dbReference>
<gene>
    <name evidence="3" type="ORF">AGABI1DRAFT_95669</name>
</gene>
<name>K5WGJ4_AGABU</name>